<name>A0A645AEY0_9ZZZZ</name>
<comment type="caution">
    <text evidence="2">The sequence shown here is derived from an EMBL/GenBank/DDBJ whole genome shotgun (WGS) entry which is preliminary data.</text>
</comment>
<organism evidence="2">
    <name type="scientific">bioreactor metagenome</name>
    <dbReference type="NCBI Taxonomy" id="1076179"/>
    <lineage>
        <taxon>unclassified sequences</taxon>
        <taxon>metagenomes</taxon>
        <taxon>ecological metagenomes</taxon>
    </lineage>
</organism>
<dbReference type="Pfam" id="PF13439">
    <property type="entry name" value="Glyco_transf_4"/>
    <property type="match status" value="1"/>
</dbReference>
<reference evidence="2" key="1">
    <citation type="submission" date="2019-08" db="EMBL/GenBank/DDBJ databases">
        <authorList>
            <person name="Kucharzyk K."/>
            <person name="Murdoch R.W."/>
            <person name="Higgins S."/>
            <person name="Loffler F."/>
        </authorList>
    </citation>
    <scope>NUCLEOTIDE SEQUENCE</scope>
</reference>
<dbReference type="InterPro" id="IPR028098">
    <property type="entry name" value="Glyco_trans_4-like_N"/>
</dbReference>
<gene>
    <name evidence="2" type="ORF">SDC9_98503</name>
</gene>
<feature type="domain" description="Glycosyltransferase subfamily 4-like N-terminal" evidence="1">
    <location>
        <begin position="14"/>
        <end position="167"/>
    </location>
</feature>
<protein>
    <recommendedName>
        <fullName evidence="1">Glycosyltransferase subfamily 4-like N-terminal domain-containing protein</fullName>
    </recommendedName>
</protein>
<proteinExistence type="predicted"/>
<dbReference type="AlphaFoldDB" id="A0A645AEY0"/>
<evidence type="ECO:0000313" key="2">
    <source>
        <dbReference type="EMBL" id="MPM51752.1"/>
    </source>
</evidence>
<dbReference type="EMBL" id="VSSQ01013555">
    <property type="protein sequence ID" value="MPM51752.1"/>
    <property type="molecule type" value="Genomic_DNA"/>
</dbReference>
<evidence type="ECO:0000259" key="1">
    <source>
        <dbReference type="Pfam" id="PF13439"/>
    </source>
</evidence>
<sequence length="369" mass="42763">MALVKHIFPIPPPYGGVSIYVYRLVQKLNDEGHIAGAYHVCSEMTENQIDASIYTPYKGFSRKRFLSSFIRLTKDTRKYEIVHSHSVFSDSIYLLLLVFFYKKKIVVTIHNDRAFNNYLKQNLISKLCLKILARYNITWVAVSEKAMLELKKIPIKIQNISIIPAFIPFSQSLHYSYNLPVEMNTFIDNHSSIIVFYAYKVLIDYIDIYGCYDVLNMFKSINVGEFRKWKPGLVFCITNVSEDDCDVAKLKFFSKKNNIDSDIYWQIGPIQEMERLWQQTTVYVRPTVNDGDSVAIREALSMGVSVVASNVTTRPINTILYQHGNNDDFSNKVKTAIKQAKAIRNHPNYLDFTYYNQILAIYKKLHTSE</sequence>
<dbReference type="Gene3D" id="3.40.50.2000">
    <property type="entry name" value="Glycogen Phosphorylase B"/>
    <property type="match status" value="2"/>
</dbReference>
<accession>A0A645AEY0</accession>
<dbReference type="SUPFAM" id="SSF53756">
    <property type="entry name" value="UDP-Glycosyltransferase/glycogen phosphorylase"/>
    <property type="match status" value="1"/>
</dbReference>